<proteinExistence type="predicted"/>
<organism evidence="2 3">
    <name type="scientific">Rhizopus microsporus</name>
    <dbReference type="NCBI Taxonomy" id="58291"/>
    <lineage>
        <taxon>Eukaryota</taxon>
        <taxon>Fungi</taxon>
        <taxon>Fungi incertae sedis</taxon>
        <taxon>Mucoromycota</taxon>
        <taxon>Mucoromycotina</taxon>
        <taxon>Mucoromycetes</taxon>
        <taxon>Mucorales</taxon>
        <taxon>Mucorineae</taxon>
        <taxon>Rhizopodaceae</taxon>
        <taxon>Rhizopus</taxon>
    </lineage>
</organism>
<reference evidence="2 3" key="1">
    <citation type="journal article" date="2016" name="Proc. Natl. Acad. Sci. U.S.A.">
        <title>Lipid metabolic changes in an early divergent fungus govern the establishment of a mutualistic symbiosis with endobacteria.</title>
        <authorList>
            <person name="Lastovetsky O.A."/>
            <person name="Gaspar M.L."/>
            <person name="Mondo S.J."/>
            <person name="LaButti K.M."/>
            <person name="Sandor L."/>
            <person name="Grigoriev I.V."/>
            <person name="Henry S.A."/>
            <person name="Pawlowska T.E."/>
        </authorList>
    </citation>
    <scope>NUCLEOTIDE SEQUENCE [LARGE SCALE GENOMIC DNA]</scope>
    <source>
        <strain evidence="2 3">ATCC 11559</strain>
    </source>
</reference>
<evidence type="ECO:0000256" key="1">
    <source>
        <dbReference type="SAM" id="SignalP"/>
    </source>
</evidence>
<protein>
    <recommendedName>
        <fullName evidence="4">Secreted protein</fullName>
    </recommendedName>
</protein>
<feature type="chain" id="PRO_5013321221" description="Secreted protein" evidence="1">
    <location>
        <begin position="26"/>
        <end position="134"/>
    </location>
</feature>
<dbReference type="EMBL" id="KV921587">
    <property type="protein sequence ID" value="ORE12921.1"/>
    <property type="molecule type" value="Genomic_DNA"/>
</dbReference>
<gene>
    <name evidence="2" type="ORF">BCV71DRAFT_239713</name>
</gene>
<evidence type="ECO:0000313" key="2">
    <source>
        <dbReference type="EMBL" id="ORE12921.1"/>
    </source>
</evidence>
<evidence type="ECO:0008006" key="4">
    <source>
        <dbReference type="Google" id="ProtNLM"/>
    </source>
</evidence>
<name>A0A1X0RLW7_RHIZD</name>
<sequence>MVNLILFDVWVILLRSLVWVNTALCWKPLQQVAPAFVIPRTRYPAVQISTQSAGFYSNALTESPDSRALSTCVVHNQFESIAPSARSCRCNIPLSLVKSKRDCESSKSDYRENQPRQRLQCTSAVQACFSTADN</sequence>
<accession>A0A1X0RLW7</accession>
<dbReference type="AlphaFoldDB" id="A0A1X0RLW7"/>
<dbReference type="Proteomes" id="UP000242381">
    <property type="component" value="Unassembled WGS sequence"/>
</dbReference>
<feature type="signal peptide" evidence="1">
    <location>
        <begin position="1"/>
        <end position="25"/>
    </location>
</feature>
<keyword evidence="1" id="KW-0732">Signal</keyword>
<evidence type="ECO:0000313" key="3">
    <source>
        <dbReference type="Proteomes" id="UP000242381"/>
    </source>
</evidence>